<dbReference type="EMBL" id="LPXN01000152">
    <property type="protein sequence ID" value="KZD02780.1"/>
    <property type="molecule type" value="Genomic_DNA"/>
</dbReference>
<name>A0A154VND5_9PROT</name>
<evidence type="ECO:0000256" key="6">
    <source>
        <dbReference type="ARBA" id="ARBA00022991"/>
    </source>
</evidence>
<sequence>MADSQAPLLVWFRQDLRLADNPALHAAAVTGRPVLPLYILDDGAPGRWAMGGASRWWLHYSLQALADSLARLGAPLVLRKGDPSAILPQMVAESGADIVHWNRCYEPFAIARDEAIKTALKADGLTVRSFNSALLHEPWTVENKAGDPFRVYSPFWRACLAKGEPDTPLPAPEALIPAPGVAGDALSDWALLPHTPDWAAGMRESWVPGEEGARQRLAGFLDESVGRYKAQRDRPDIEATSRLSPHLHFGEIGPRQVWHATSHAMNESGTGPSAQKFLSEVGWREFSHHLLFHNRQLPETPLRAEFGDFPWHDDRPALKAWQRGLTGFPIVDAGMRELWHTGWMHNRVRMIVASFLVKDLLIPWQEGEAWFWDTLVDADLANNSASWQWVAGCGADAAPYFRVFNPVLQGQKFDPNGDYVRKWIPALAELPVDYIHNPWTASEGELRQAGVTLGETYPKPIVDHDVARKRALDAFERIKKAAA</sequence>
<dbReference type="PANTHER" id="PTHR11455:SF9">
    <property type="entry name" value="CRYPTOCHROME CIRCADIAN CLOCK 5 ISOFORM X1"/>
    <property type="match status" value="1"/>
</dbReference>
<evidence type="ECO:0000256" key="8">
    <source>
        <dbReference type="PIRSR" id="PIRSR602081-1"/>
    </source>
</evidence>
<dbReference type="SUPFAM" id="SSF52425">
    <property type="entry name" value="Cryptochrome/photolyase, N-terminal domain"/>
    <property type="match status" value="1"/>
</dbReference>
<dbReference type="PROSITE" id="PS51645">
    <property type="entry name" value="PHR_CRY_ALPHA_BETA"/>
    <property type="match status" value="1"/>
</dbReference>
<evidence type="ECO:0000256" key="1">
    <source>
        <dbReference type="ARBA" id="ARBA00001932"/>
    </source>
</evidence>
<dbReference type="GO" id="GO:0009416">
    <property type="term" value="P:response to light stimulus"/>
    <property type="evidence" value="ECO:0007669"/>
    <property type="project" value="TreeGrafter"/>
</dbReference>
<dbReference type="PROSITE" id="PS00394">
    <property type="entry name" value="DNA_PHOTOLYASES_1_1"/>
    <property type="match status" value="1"/>
</dbReference>
<dbReference type="Pfam" id="PF00875">
    <property type="entry name" value="DNA_photolyase"/>
    <property type="match status" value="1"/>
</dbReference>
<comment type="caution">
    <text evidence="12">The sequence shown here is derived from an EMBL/GenBank/DDBJ whole genome shotgun (WGS) entry which is preliminary data.</text>
</comment>
<dbReference type="Pfam" id="PF03441">
    <property type="entry name" value="FAD_binding_7"/>
    <property type="match status" value="1"/>
</dbReference>
<feature type="binding site" evidence="8">
    <location>
        <position position="228"/>
    </location>
    <ligand>
        <name>FAD</name>
        <dbReference type="ChEBI" id="CHEBI:57692"/>
    </ligand>
</feature>
<reference evidence="12 13" key="1">
    <citation type="submission" date="2015-12" db="EMBL/GenBank/DDBJ databases">
        <title>Genome sequence of Oceanibaculum pacificum MCCC 1A02656.</title>
        <authorList>
            <person name="Lu L."/>
            <person name="Lai Q."/>
            <person name="Shao Z."/>
            <person name="Qian P."/>
        </authorList>
    </citation>
    <scope>NUCLEOTIDE SEQUENCE [LARGE SCALE GENOMIC DNA]</scope>
    <source>
        <strain evidence="12 13">MCCC 1A02656</strain>
    </source>
</reference>
<feature type="domain" description="Photolyase/cryptochrome alpha/beta" evidence="11">
    <location>
        <begin position="6"/>
        <end position="135"/>
    </location>
</feature>
<evidence type="ECO:0000256" key="10">
    <source>
        <dbReference type="RuleBase" id="RU004182"/>
    </source>
</evidence>
<feature type="site" description="Electron transfer via tryptophanyl radical" evidence="9">
    <location>
        <position position="387"/>
    </location>
</feature>
<feature type="site" description="Electron transfer via tryptophanyl radical" evidence="9">
    <location>
        <position position="311"/>
    </location>
</feature>
<dbReference type="FunFam" id="1.10.579.10:FF:000003">
    <property type="entry name" value="Deoxyribodipyrimidine photo-lyase"/>
    <property type="match status" value="1"/>
</dbReference>
<dbReference type="EC" id="4.1.99.3" evidence="2"/>
<gene>
    <name evidence="12" type="ORF">AUP43_13555</name>
</gene>
<dbReference type="GO" id="GO:0003904">
    <property type="term" value="F:deoxyribodipyrimidine photo-lyase activity"/>
    <property type="evidence" value="ECO:0007669"/>
    <property type="project" value="UniProtKB-EC"/>
</dbReference>
<dbReference type="Gene3D" id="3.40.50.620">
    <property type="entry name" value="HUPs"/>
    <property type="match status" value="1"/>
</dbReference>
<dbReference type="InterPro" id="IPR036155">
    <property type="entry name" value="Crypto/Photolyase_N_sf"/>
</dbReference>
<comment type="catalytic activity">
    <reaction evidence="7">
        <text>cyclobutadipyrimidine (in DNA) = 2 pyrimidine residues (in DNA).</text>
        <dbReference type="EC" id="4.1.99.3"/>
    </reaction>
</comment>
<dbReference type="SUPFAM" id="SSF48173">
    <property type="entry name" value="Cryptochrome/photolyase FAD-binding domain"/>
    <property type="match status" value="1"/>
</dbReference>
<dbReference type="InterPro" id="IPR014729">
    <property type="entry name" value="Rossmann-like_a/b/a_fold"/>
</dbReference>
<dbReference type="AlphaFoldDB" id="A0A154VND5"/>
<evidence type="ECO:0000313" key="12">
    <source>
        <dbReference type="EMBL" id="KZD02780.1"/>
    </source>
</evidence>
<dbReference type="GO" id="GO:0071949">
    <property type="term" value="F:FAD binding"/>
    <property type="evidence" value="ECO:0007669"/>
    <property type="project" value="TreeGrafter"/>
</dbReference>
<keyword evidence="4 8" id="KW-0285">Flavoprotein</keyword>
<evidence type="ECO:0000256" key="2">
    <source>
        <dbReference type="ARBA" id="ARBA00013149"/>
    </source>
</evidence>
<dbReference type="InterPro" id="IPR036134">
    <property type="entry name" value="Crypto/Photolyase_FAD-like_sf"/>
</dbReference>
<keyword evidence="13" id="KW-1185">Reference proteome</keyword>
<dbReference type="PRINTS" id="PR00147">
    <property type="entry name" value="DNAPHOTLYASE"/>
</dbReference>
<evidence type="ECO:0000256" key="9">
    <source>
        <dbReference type="PIRSR" id="PIRSR602081-2"/>
    </source>
</evidence>
<evidence type="ECO:0000256" key="4">
    <source>
        <dbReference type="ARBA" id="ARBA00022630"/>
    </source>
</evidence>
<feature type="binding site" evidence="8">
    <location>
        <begin position="240"/>
        <end position="244"/>
    </location>
    <ligand>
        <name>FAD</name>
        <dbReference type="ChEBI" id="CHEBI:57692"/>
    </ligand>
</feature>
<accession>A0A154VND5</accession>
<dbReference type="InterPro" id="IPR005101">
    <property type="entry name" value="Cryptochr/Photolyase_FAD-bd"/>
</dbReference>
<dbReference type="Proteomes" id="UP000076400">
    <property type="component" value="Unassembled WGS sequence"/>
</dbReference>
<organism evidence="12 13">
    <name type="scientific">Oceanibaculum pacificum</name>
    <dbReference type="NCBI Taxonomy" id="580166"/>
    <lineage>
        <taxon>Bacteria</taxon>
        <taxon>Pseudomonadati</taxon>
        <taxon>Pseudomonadota</taxon>
        <taxon>Alphaproteobacteria</taxon>
        <taxon>Rhodospirillales</taxon>
        <taxon>Oceanibaculaceae</taxon>
        <taxon>Oceanibaculum</taxon>
    </lineage>
</organism>
<dbReference type="InterPro" id="IPR006050">
    <property type="entry name" value="DNA_photolyase_N"/>
</dbReference>
<keyword evidence="12" id="KW-0456">Lyase</keyword>
<evidence type="ECO:0000256" key="5">
    <source>
        <dbReference type="ARBA" id="ARBA00022827"/>
    </source>
</evidence>
<protein>
    <recommendedName>
        <fullName evidence="3">Deoxyribodipyrimidine photo-lyase</fullName>
        <ecNumber evidence="2">4.1.99.3</ecNumber>
    </recommendedName>
</protein>
<feature type="site" description="Electron transfer via tryptophanyl radical" evidence="9">
    <location>
        <position position="364"/>
    </location>
</feature>
<dbReference type="GO" id="GO:0000719">
    <property type="term" value="P:photoreactive repair"/>
    <property type="evidence" value="ECO:0007669"/>
    <property type="project" value="UniProtKB-ARBA"/>
</dbReference>
<evidence type="ECO:0000256" key="7">
    <source>
        <dbReference type="ARBA" id="ARBA00033999"/>
    </source>
</evidence>
<dbReference type="InterPro" id="IPR018394">
    <property type="entry name" value="DNA_photolyase_1_CS_C"/>
</dbReference>
<dbReference type="OrthoDB" id="9772484at2"/>
<dbReference type="InterPro" id="IPR002081">
    <property type="entry name" value="Cryptochrome/DNA_photolyase_1"/>
</dbReference>
<dbReference type="Gene3D" id="1.10.579.10">
    <property type="entry name" value="DNA Cyclobutane Dipyrimidine Photolyase, subunit A, domain 3"/>
    <property type="match status" value="1"/>
</dbReference>
<dbReference type="RefSeq" id="WP_067559522.1">
    <property type="nucleotide sequence ID" value="NZ_LPXN01000152.1"/>
</dbReference>
<dbReference type="PROSITE" id="PS00691">
    <property type="entry name" value="DNA_PHOTOLYASES_1_2"/>
    <property type="match status" value="1"/>
</dbReference>
<evidence type="ECO:0000256" key="3">
    <source>
        <dbReference type="ARBA" id="ARBA00014046"/>
    </source>
</evidence>
<evidence type="ECO:0000259" key="11">
    <source>
        <dbReference type="PROSITE" id="PS51645"/>
    </source>
</evidence>
<dbReference type="PANTHER" id="PTHR11455">
    <property type="entry name" value="CRYPTOCHROME"/>
    <property type="match status" value="1"/>
</dbReference>
<comment type="cofactor">
    <cofactor evidence="8">
        <name>FAD</name>
        <dbReference type="ChEBI" id="CHEBI:57692"/>
    </cofactor>
    <text evidence="8">Binds 1 FAD per subunit.</text>
</comment>
<keyword evidence="6 10" id="KW-0157">Chromophore</keyword>
<keyword evidence="5 8" id="KW-0274">FAD</keyword>
<dbReference type="STRING" id="580166.AUP43_13555"/>
<proteinExistence type="inferred from homology"/>
<feature type="binding site" evidence="8">
    <location>
        <begin position="377"/>
        <end position="379"/>
    </location>
    <ligand>
        <name>FAD</name>
        <dbReference type="ChEBI" id="CHEBI:57692"/>
    </ligand>
</feature>
<feature type="binding site" evidence="8">
    <location>
        <position position="277"/>
    </location>
    <ligand>
        <name>FAD</name>
        <dbReference type="ChEBI" id="CHEBI:57692"/>
    </ligand>
</feature>
<dbReference type="GO" id="GO:0003677">
    <property type="term" value="F:DNA binding"/>
    <property type="evidence" value="ECO:0007669"/>
    <property type="project" value="TreeGrafter"/>
</dbReference>
<comment type="similarity">
    <text evidence="10">Belongs to the DNA photolyase family.</text>
</comment>
<comment type="cofactor">
    <cofactor evidence="1">
        <name>(6R)-5,10-methylene-5,6,7,8-tetrahydrofolate</name>
        <dbReference type="ChEBI" id="CHEBI:15636"/>
    </cofactor>
</comment>
<dbReference type="Gene3D" id="1.25.40.80">
    <property type="match status" value="1"/>
</dbReference>
<evidence type="ECO:0000313" key="13">
    <source>
        <dbReference type="Proteomes" id="UP000076400"/>
    </source>
</evidence>